<accession>A0A0D3INY0</accession>
<evidence type="ECO:0000313" key="4">
    <source>
        <dbReference type="Proteomes" id="UP000013827"/>
    </source>
</evidence>
<keyword evidence="4" id="KW-1185">Reference proteome</keyword>
<dbReference type="RefSeq" id="XP_005765394.1">
    <property type="nucleotide sequence ID" value="XM_005765337.1"/>
</dbReference>
<protein>
    <recommendedName>
        <fullName evidence="5">PPM-type phosphatase domain-containing protein</fullName>
    </recommendedName>
</protein>
<dbReference type="KEGG" id="ehx:EMIHUDRAFT_104102"/>
<sequence>MWIAAGLLLLMGSVLCVWRCAGVRRARAAPASTMAWDLLYALTGQSKSKPSPPIGRDFAPRRTQPAPPQHAAPSAEGLAALEAAAARSGPQAAASNGAEGTSAGVDAPIGARFYRSEEISGSWALAPRGVSRSLPDAAETAAIGSITSHGSKWDSKGKHTEINQDRGCVVTPFAGDETALLACVFDGHGPQGEQVSEYI</sequence>
<feature type="signal peptide" evidence="2">
    <location>
        <begin position="1"/>
        <end position="16"/>
    </location>
</feature>
<keyword evidence="2" id="KW-0732">Signal</keyword>
<organism evidence="3 4">
    <name type="scientific">Emiliania huxleyi (strain CCMP1516)</name>
    <dbReference type="NCBI Taxonomy" id="280463"/>
    <lineage>
        <taxon>Eukaryota</taxon>
        <taxon>Haptista</taxon>
        <taxon>Haptophyta</taxon>
        <taxon>Prymnesiophyceae</taxon>
        <taxon>Isochrysidales</taxon>
        <taxon>Noelaerhabdaceae</taxon>
        <taxon>Emiliania</taxon>
    </lineage>
</organism>
<evidence type="ECO:0000313" key="3">
    <source>
        <dbReference type="EnsemblProtists" id="EOD12965"/>
    </source>
</evidence>
<dbReference type="Gene3D" id="3.60.40.10">
    <property type="entry name" value="PPM-type phosphatase domain"/>
    <property type="match status" value="1"/>
</dbReference>
<feature type="region of interest" description="Disordered" evidence="1">
    <location>
        <begin position="45"/>
        <end position="75"/>
    </location>
</feature>
<dbReference type="PaxDb" id="2903-EOD12965"/>
<name>A0A0D3INY0_EMIH1</name>
<proteinExistence type="predicted"/>
<dbReference type="EnsemblProtists" id="EOD12965">
    <property type="protein sequence ID" value="EOD12965"/>
    <property type="gene ID" value="EMIHUDRAFT_104102"/>
</dbReference>
<dbReference type="InterPro" id="IPR036457">
    <property type="entry name" value="PPM-type-like_dom_sf"/>
</dbReference>
<dbReference type="GeneID" id="17259116"/>
<reference evidence="3" key="2">
    <citation type="submission" date="2024-10" db="UniProtKB">
        <authorList>
            <consortium name="EnsemblProtists"/>
        </authorList>
    </citation>
    <scope>IDENTIFICATION</scope>
</reference>
<dbReference type="Proteomes" id="UP000013827">
    <property type="component" value="Unassembled WGS sequence"/>
</dbReference>
<evidence type="ECO:0000256" key="1">
    <source>
        <dbReference type="SAM" id="MobiDB-lite"/>
    </source>
</evidence>
<dbReference type="HOGENOM" id="CLU_1648158_0_0_1"/>
<dbReference type="AlphaFoldDB" id="A0A0D3INY0"/>
<evidence type="ECO:0008006" key="5">
    <source>
        <dbReference type="Google" id="ProtNLM"/>
    </source>
</evidence>
<reference evidence="4" key="1">
    <citation type="journal article" date="2013" name="Nature">
        <title>Pan genome of the phytoplankton Emiliania underpins its global distribution.</title>
        <authorList>
            <person name="Read B.A."/>
            <person name="Kegel J."/>
            <person name="Klute M.J."/>
            <person name="Kuo A."/>
            <person name="Lefebvre S.C."/>
            <person name="Maumus F."/>
            <person name="Mayer C."/>
            <person name="Miller J."/>
            <person name="Monier A."/>
            <person name="Salamov A."/>
            <person name="Young J."/>
            <person name="Aguilar M."/>
            <person name="Claverie J.M."/>
            <person name="Frickenhaus S."/>
            <person name="Gonzalez K."/>
            <person name="Herman E.K."/>
            <person name="Lin Y.C."/>
            <person name="Napier J."/>
            <person name="Ogata H."/>
            <person name="Sarno A.F."/>
            <person name="Shmutz J."/>
            <person name="Schroeder D."/>
            <person name="de Vargas C."/>
            <person name="Verret F."/>
            <person name="von Dassow P."/>
            <person name="Valentin K."/>
            <person name="Van de Peer Y."/>
            <person name="Wheeler G."/>
            <person name="Dacks J.B."/>
            <person name="Delwiche C.F."/>
            <person name="Dyhrman S.T."/>
            <person name="Glockner G."/>
            <person name="John U."/>
            <person name="Richards T."/>
            <person name="Worden A.Z."/>
            <person name="Zhang X."/>
            <person name="Grigoriev I.V."/>
            <person name="Allen A.E."/>
            <person name="Bidle K."/>
            <person name="Borodovsky M."/>
            <person name="Bowler C."/>
            <person name="Brownlee C."/>
            <person name="Cock J.M."/>
            <person name="Elias M."/>
            <person name="Gladyshev V.N."/>
            <person name="Groth M."/>
            <person name="Guda C."/>
            <person name="Hadaegh A."/>
            <person name="Iglesias-Rodriguez M.D."/>
            <person name="Jenkins J."/>
            <person name="Jones B.M."/>
            <person name="Lawson T."/>
            <person name="Leese F."/>
            <person name="Lindquist E."/>
            <person name="Lobanov A."/>
            <person name="Lomsadze A."/>
            <person name="Malik S.B."/>
            <person name="Marsh M.E."/>
            <person name="Mackinder L."/>
            <person name="Mock T."/>
            <person name="Mueller-Roeber B."/>
            <person name="Pagarete A."/>
            <person name="Parker M."/>
            <person name="Probert I."/>
            <person name="Quesneville H."/>
            <person name="Raines C."/>
            <person name="Rensing S.A."/>
            <person name="Riano-Pachon D.M."/>
            <person name="Richier S."/>
            <person name="Rokitta S."/>
            <person name="Shiraiwa Y."/>
            <person name="Soanes D.M."/>
            <person name="van der Giezen M."/>
            <person name="Wahlund T.M."/>
            <person name="Williams B."/>
            <person name="Wilson W."/>
            <person name="Wolfe G."/>
            <person name="Wurch L.L."/>
        </authorList>
    </citation>
    <scope>NUCLEOTIDE SEQUENCE</scope>
</reference>
<evidence type="ECO:0000256" key="2">
    <source>
        <dbReference type="SAM" id="SignalP"/>
    </source>
</evidence>
<feature type="chain" id="PRO_5044291166" description="PPM-type phosphatase domain-containing protein" evidence="2">
    <location>
        <begin position="17"/>
        <end position="199"/>
    </location>
</feature>